<evidence type="ECO:0000259" key="1">
    <source>
        <dbReference type="Pfam" id="PF20253"/>
    </source>
</evidence>
<dbReference type="Pfam" id="PF20253">
    <property type="entry name" value="DUF6604"/>
    <property type="match status" value="1"/>
</dbReference>
<proteinExistence type="predicted"/>
<dbReference type="InterPro" id="IPR046539">
    <property type="entry name" value="DUF6604"/>
</dbReference>
<feature type="domain" description="DUF6604" evidence="1">
    <location>
        <begin position="176"/>
        <end position="228"/>
    </location>
</feature>
<sequence>MEPVWNFPFQPFGTVLDGTSDWDGTECHPEFTSIFQGRNTYICYLKCQTVFVTWLVKAAARLGEHVQSVESLYEIPVPFNQLIRLAEVVARRGSVSHHAFLHLEYILKVRGEWDPRNEIKPNPDPNHEDDLAHWHFCAMSALRTVRGLLKLAPMVLDGCEENTATDTYCLAPLPGEAFFAWVCFFNDLFSIRSYLKTCWKSYLESRETLTTMTLATNTAIRLIRANCEAQLKATAHLPDMPTEYGITEWIGLKVVGEFSPFLSDESWRGYEASWCCFEAHNGLVVYATVASENWRCRDDCIPIRSALSRDVANFLASHADHGPERERGVSNFVLALCLFLHNLKVVGWDENNPVFLPCLDELTSGWIQWEHYLDPNKIPLWLTVSFQICADISLVLGRYSPTALDDLKENGENKAALFSNYFSHVTTQSRRQKGEDSLPRFLSTVRYLAKCVRNDNYAKATTKDTLLEDPHIGFSPHELHPLLCGMQSWWLEQRYRSFQFWAVKLNESITPAALLYVSMRKLGLVGRWMDMECVCQ</sequence>
<dbReference type="EMBL" id="RYZI01000115">
    <property type="protein sequence ID" value="RWA10405.1"/>
    <property type="molecule type" value="Genomic_DNA"/>
</dbReference>
<evidence type="ECO:0000313" key="3">
    <source>
        <dbReference type="Proteomes" id="UP000286045"/>
    </source>
</evidence>
<accession>A0A439D7M9</accession>
<name>A0A439D7M9_9PEZI</name>
<dbReference type="STRING" id="363999.A0A439D7M9"/>
<reference evidence="2 3" key="1">
    <citation type="submission" date="2018-12" db="EMBL/GenBank/DDBJ databases">
        <title>Draft genome sequence of Xylaria grammica IHI A82.</title>
        <authorList>
            <person name="Buettner E."/>
            <person name="Kellner H."/>
        </authorList>
    </citation>
    <scope>NUCLEOTIDE SEQUENCE [LARGE SCALE GENOMIC DNA]</scope>
    <source>
        <strain evidence="2 3">IHI A82</strain>
    </source>
</reference>
<organism evidence="2 3">
    <name type="scientific">Xylaria grammica</name>
    <dbReference type="NCBI Taxonomy" id="363999"/>
    <lineage>
        <taxon>Eukaryota</taxon>
        <taxon>Fungi</taxon>
        <taxon>Dikarya</taxon>
        <taxon>Ascomycota</taxon>
        <taxon>Pezizomycotina</taxon>
        <taxon>Sordariomycetes</taxon>
        <taxon>Xylariomycetidae</taxon>
        <taxon>Xylariales</taxon>
        <taxon>Xylariaceae</taxon>
        <taxon>Xylaria</taxon>
    </lineage>
</organism>
<dbReference type="AlphaFoldDB" id="A0A439D7M9"/>
<protein>
    <recommendedName>
        <fullName evidence="1">DUF6604 domain-containing protein</fullName>
    </recommendedName>
</protein>
<comment type="caution">
    <text evidence="2">The sequence shown here is derived from an EMBL/GenBank/DDBJ whole genome shotgun (WGS) entry which is preliminary data.</text>
</comment>
<keyword evidence="3" id="KW-1185">Reference proteome</keyword>
<dbReference type="PANTHER" id="PTHR38795:SF1">
    <property type="entry name" value="DUF6604 DOMAIN-CONTAINING PROTEIN"/>
    <property type="match status" value="1"/>
</dbReference>
<dbReference type="PANTHER" id="PTHR38795">
    <property type="entry name" value="DUF6604 DOMAIN-CONTAINING PROTEIN"/>
    <property type="match status" value="1"/>
</dbReference>
<dbReference type="Proteomes" id="UP000286045">
    <property type="component" value="Unassembled WGS sequence"/>
</dbReference>
<evidence type="ECO:0000313" key="2">
    <source>
        <dbReference type="EMBL" id="RWA10405.1"/>
    </source>
</evidence>
<gene>
    <name evidence="2" type="ORF">EKO27_g4688</name>
</gene>